<proteinExistence type="predicted"/>
<feature type="domain" description="DZANK-type" evidence="1">
    <location>
        <begin position="163"/>
        <end position="207"/>
    </location>
</feature>
<organism evidence="2 3">
    <name type="scientific">Candidatus Falkowbacteria bacterium CG_4_9_14_3_um_filter_38_19</name>
    <dbReference type="NCBI Taxonomy" id="1974559"/>
    <lineage>
        <taxon>Bacteria</taxon>
        <taxon>Candidatus Falkowiibacteriota</taxon>
    </lineage>
</organism>
<dbReference type="Pfam" id="PF12773">
    <property type="entry name" value="DZR"/>
    <property type="match status" value="1"/>
</dbReference>
<accession>A0A2M8ADY0</accession>
<evidence type="ECO:0000313" key="2">
    <source>
        <dbReference type="EMBL" id="PJB15828.1"/>
    </source>
</evidence>
<dbReference type="InterPro" id="IPR025874">
    <property type="entry name" value="DZR"/>
</dbReference>
<protein>
    <recommendedName>
        <fullName evidence="1">DZANK-type domain-containing protein</fullName>
    </recommendedName>
</protein>
<dbReference type="EMBL" id="PFUO01000142">
    <property type="protein sequence ID" value="PJB15828.1"/>
    <property type="molecule type" value="Genomic_DNA"/>
</dbReference>
<gene>
    <name evidence="2" type="ORF">CO116_03115</name>
</gene>
<evidence type="ECO:0000259" key="1">
    <source>
        <dbReference type="Pfam" id="PF12773"/>
    </source>
</evidence>
<dbReference type="AlphaFoldDB" id="A0A2M8ADY0"/>
<comment type="caution">
    <text evidence="2">The sequence shown here is derived from an EMBL/GenBank/DDBJ whole genome shotgun (WGS) entry which is preliminary data.</text>
</comment>
<dbReference type="Proteomes" id="UP000230611">
    <property type="component" value="Unassembled WGS sequence"/>
</dbReference>
<evidence type="ECO:0000313" key="3">
    <source>
        <dbReference type="Proteomes" id="UP000230611"/>
    </source>
</evidence>
<reference evidence="3" key="1">
    <citation type="submission" date="2017-09" db="EMBL/GenBank/DDBJ databases">
        <title>Depth-based differentiation of microbial function through sediment-hosted aquifers and enrichment of novel symbionts in the deep terrestrial subsurface.</title>
        <authorList>
            <person name="Probst A.J."/>
            <person name="Ladd B."/>
            <person name="Jarett J.K."/>
            <person name="Geller-Mcgrath D.E."/>
            <person name="Sieber C.M.K."/>
            <person name="Emerson J.B."/>
            <person name="Anantharaman K."/>
            <person name="Thomas B.C."/>
            <person name="Malmstrom R."/>
            <person name="Stieglmeier M."/>
            <person name="Klingl A."/>
            <person name="Woyke T."/>
            <person name="Ryan C.M."/>
            <person name="Banfield J.F."/>
        </authorList>
    </citation>
    <scope>NUCLEOTIDE SEQUENCE [LARGE SCALE GENOMIC DNA]</scope>
</reference>
<name>A0A2M8ADY0_9BACT</name>
<sequence length="215" mass="23573">MAELIKFTKNYDDLSTDKGYQFKFYCDICGNGYLSPFETSKMGMVGSILKGIGGLTGGALGRIGDATYDVQRAVGGKAHDTALKRAVKAVKPHFMQCSRCGKWVCKEVCWNEKRGLCVECAPKLEQEMAAAQSEATLGQMKKKVFKTDYTKDLNVVTEVVAKCPKCGAETKGGKFCPVCGAKLIREYKCLKCGAKLTDEMKFCSECGTKNPNFKE</sequence>